<dbReference type="EMBL" id="JBHTBN010000001">
    <property type="protein sequence ID" value="MFC7356628.1"/>
    <property type="molecule type" value="Genomic_DNA"/>
</dbReference>
<evidence type="ECO:0000313" key="2">
    <source>
        <dbReference type="Proteomes" id="UP001596415"/>
    </source>
</evidence>
<organism evidence="1 2">
    <name type="scientific">Jejudonia soesokkakensis</name>
    <dbReference type="NCBI Taxonomy" id="1323432"/>
    <lineage>
        <taxon>Bacteria</taxon>
        <taxon>Pseudomonadati</taxon>
        <taxon>Bacteroidota</taxon>
        <taxon>Flavobacteriia</taxon>
        <taxon>Flavobacteriales</taxon>
        <taxon>Flavobacteriaceae</taxon>
        <taxon>Jejudonia</taxon>
    </lineage>
</organism>
<dbReference type="RefSeq" id="WP_380216476.1">
    <property type="nucleotide sequence ID" value="NZ_JBHTBN010000001.1"/>
</dbReference>
<name>A0ABW2MPH5_9FLAO</name>
<comment type="caution">
    <text evidence="1">The sequence shown here is derived from an EMBL/GenBank/DDBJ whole genome shotgun (WGS) entry which is preliminary data.</text>
</comment>
<dbReference type="InterPro" id="IPR020568">
    <property type="entry name" value="Ribosomal_Su5_D2-typ_SF"/>
</dbReference>
<dbReference type="Gene3D" id="3.30.230.10">
    <property type="match status" value="1"/>
</dbReference>
<dbReference type="InterPro" id="IPR047765">
    <property type="entry name" value="GHMP_GYDIA-like"/>
</dbReference>
<protein>
    <submittedName>
        <fullName evidence="1">GYDIA family GHMP kinase</fullName>
    </submittedName>
</protein>
<dbReference type="NCBIfam" id="NF040656">
    <property type="entry name" value="GHMP_GYDIA"/>
    <property type="match status" value="1"/>
</dbReference>
<accession>A0ABW2MPH5</accession>
<sequence>MEQTFYSNGKLLITGEYLVLDGATALALPTSYGQSLTVKSISEKVIRWESIDEQDGVWFKGEFTLENFESTIPSNIATTLTTILSEARKLNSDFATASEGFEVITKLNFPKDWGLGSSSTLINNIAQWANVDAFILLENSFGGSGYDIAAAQNDIPVFFKKTNPPRVTPVHLPWGFTDQLWFIHLNQKQDSKEGIKRYRNVSTSPENIQKITDLTSKLLLCYSLDSFEKIMNNHETIVSEIIQLPTVKSRLFSDYPHTIKSLGAWGGDFILATGDKMDMEYFRKKGYPTILPYKKMIK</sequence>
<evidence type="ECO:0000313" key="1">
    <source>
        <dbReference type="EMBL" id="MFC7356628.1"/>
    </source>
</evidence>
<keyword evidence="1" id="KW-0808">Transferase</keyword>
<dbReference type="SUPFAM" id="SSF54211">
    <property type="entry name" value="Ribosomal protein S5 domain 2-like"/>
    <property type="match status" value="1"/>
</dbReference>
<dbReference type="Proteomes" id="UP001596415">
    <property type="component" value="Unassembled WGS sequence"/>
</dbReference>
<keyword evidence="2" id="KW-1185">Reference proteome</keyword>
<reference evidence="2" key="1">
    <citation type="journal article" date="2019" name="Int. J. Syst. Evol. Microbiol.">
        <title>The Global Catalogue of Microorganisms (GCM) 10K type strain sequencing project: providing services to taxonomists for standard genome sequencing and annotation.</title>
        <authorList>
            <consortium name="The Broad Institute Genomics Platform"/>
            <consortium name="The Broad Institute Genome Sequencing Center for Infectious Disease"/>
            <person name="Wu L."/>
            <person name="Ma J."/>
        </authorList>
    </citation>
    <scope>NUCLEOTIDE SEQUENCE [LARGE SCALE GENOMIC DNA]</scope>
    <source>
        <strain evidence="2">CGMCC 1.16306</strain>
    </source>
</reference>
<dbReference type="InterPro" id="IPR014721">
    <property type="entry name" value="Ribsml_uS5_D2-typ_fold_subgr"/>
</dbReference>
<keyword evidence="1" id="KW-0418">Kinase</keyword>
<dbReference type="GO" id="GO:0016301">
    <property type="term" value="F:kinase activity"/>
    <property type="evidence" value="ECO:0007669"/>
    <property type="project" value="UniProtKB-KW"/>
</dbReference>
<proteinExistence type="predicted"/>
<gene>
    <name evidence="1" type="ORF">ACFQO1_02935</name>
</gene>